<dbReference type="AlphaFoldDB" id="A0A2M6WBM4"/>
<dbReference type="InterPro" id="IPR035093">
    <property type="entry name" value="RelE/ParE_toxin_dom_sf"/>
</dbReference>
<dbReference type="Gene3D" id="3.30.2310.20">
    <property type="entry name" value="RelE-like"/>
    <property type="match status" value="1"/>
</dbReference>
<evidence type="ECO:0000313" key="1">
    <source>
        <dbReference type="EMBL" id="PIT90210.1"/>
    </source>
</evidence>
<accession>A0A2M6WBM4</accession>
<evidence type="ECO:0008006" key="3">
    <source>
        <dbReference type="Google" id="ProtNLM"/>
    </source>
</evidence>
<dbReference type="Proteomes" id="UP000230543">
    <property type="component" value="Unassembled WGS sequence"/>
</dbReference>
<name>A0A2M6WBM4_9BACT</name>
<gene>
    <name evidence="1" type="ORF">COU22_03480</name>
</gene>
<dbReference type="PANTHER" id="PTHR38813">
    <property type="match status" value="1"/>
</dbReference>
<evidence type="ECO:0000313" key="2">
    <source>
        <dbReference type="Proteomes" id="UP000230543"/>
    </source>
</evidence>
<sequence length="82" mass="9839">MDKIAKALKKLSQTEKSLVKNILQNLEKENRKTLDIKKLKGHEDIFRVRKGKIRIIYRLLENNDMMILAIERRSDKTYRNLK</sequence>
<dbReference type="PANTHER" id="PTHR38813:SF1">
    <property type="entry name" value="TOXIN RELE1-RELATED"/>
    <property type="match status" value="1"/>
</dbReference>
<organism evidence="1 2">
    <name type="scientific">Candidatus Komeilibacteria bacterium CG10_big_fil_rev_8_21_14_0_10_41_13</name>
    <dbReference type="NCBI Taxonomy" id="1974476"/>
    <lineage>
        <taxon>Bacteria</taxon>
        <taxon>Candidatus Komeiliibacteriota</taxon>
    </lineage>
</organism>
<reference evidence="2" key="1">
    <citation type="submission" date="2017-09" db="EMBL/GenBank/DDBJ databases">
        <title>Depth-based differentiation of microbial function through sediment-hosted aquifers and enrichment of novel symbionts in the deep terrestrial subsurface.</title>
        <authorList>
            <person name="Probst A.J."/>
            <person name="Ladd B."/>
            <person name="Jarett J.K."/>
            <person name="Geller-Mcgrath D.E."/>
            <person name="Sieber C.M.K."/>
            <person name="Emerson J.B."/>
            <person name="Anantharaman K."/>
            <person name="Thomas B.C."/>
            <person name="Malmstrom R."/>
            <person name="Stieglmeier M."/>
            <person name="Klingl A."/>
            <person name="Woyke T."/>
            <person name="Ryan C.M."/>
            <person name="Banfield J.F."/>
        </authorList>
    </citation>
    <scope>NUCLEOTIDE SEQUENCE [LARGE SCALE GENOMIC DNA]</scope>
</reference>
<dbReference type="EMBL" id="PFBO01000123">
    <property type="protein sequence ID" value="PIT90210.1"/>
    <property type="molecule type" value="Genomic_DNA"/>
</dbReference>
<comment type="caution">
    <text evidence="1">The sequence shown here is derived from an EMBL/GenBank/DDBJ whole genome shotgun (WGS) entry which is preliminary data.</text>
</comment>
<protein>
    <recommendedName>
        <fullName evidence="3">Type II toxin-antitoxin system mRNA interferase toxin, RelE/StbE family</fullName>
    </recommendedName>
</protein>
<proteinExistence type="predicted"/>
<dbReference type="SUPFAM" id="SSF143011">
    <property type="entry name" value="RelE-like"/>
    <property type="match status" value="1"/>
</dbReference>
<dbReference type="InterPro" id="IPR052747">
    <property type="entry name" value="TA_system_RelE_toxin"/>
</dbReference>